<accession>A0A0A9FM90</accession>
<reference evidence="1" key="2">
    <citation type="journal article" date="2015" name="Data Brief">
        <title>Shoot transcriptome of the giant reed, Arundo donax.</title>
        <authorList>
            <person name="Barrero R.A."/>
            <person name="Guerrero F.D."/>
            <person name="Moolhuijzen P."/>
            <person name="Goolsby J.A."/>
            <person name="Tidwell J."/>
            <person name="Bellgard S.E."/>
            <person name="Bellgard M.I."/>
        </authorList>
    </citation>
    <scope>NUCLEOTIDE SEQUENCE</scope>
    <source>
        <tissue evidence="1">Shoot tissue taken approximately 20 cm above the soil surface</tissue>
    </source>
</reference>
<protein>
    <submittedName>
        <fullName evidence="1">Uncharacterized protein</fullName>
    </submittedName>
</protein>
<dbReference type="EMBL" id="GBRH01185557">
    <property type="protein sequence ID" value="JAE12339.1"/>
    <property type="molecule type" value="Transcribed_RNA"/>
</dbReference>
<sequence>MMLLVWHHFSRGTTQILSHLTPMPRVRMKVKVLLSA</sequence>
<reference evidence="1" key="1">
    <citation type="submission" date="2014-09" db="EMBL/GenBank/DDBJ databases">
        <authorList>
            <person name="Magalhaes I.L.F."/>
            <person name="Oliveira U."/>
            <person name="Santos F.R."/>
            <person name="Vidigal T.H.D.A."/>
            <person name="Brescovit A.D."/>
            <person name="Santos A.J."/>
        </authorList>
    </citation>
    <scope>NUCLEOTIDE SEQUENCE</scope>
    <source>
        <tissue evidence="1">Shoot tissue taken approximately 20 cm above the soil surface</tissue>
    </source>
</reference>
<name>A0A0A9FM90_ARUDO</name>
<dbReference type="AlphaFoldDB" id="A0A0A9FM90"/>
<organism evidence="1">
    <name type="scientific">Arundo donax</name>
    <name type="common">Giant reed</name>
    <name type="synonym">Donax arundinaceus</name>
    <dbReference type="NCBI Taxonomy" id="35708"/>
    <lineage>
        <taxon>Eukaryota</taxon>
        <taxon>Viridiplantae</taxon>
        <taxon>Streptophyta</taxon>
        <taxon>Embryophyta</taxon>
        <taxon>Tracheophyta</taxon>
        <taxon>Spermatophyta</taxon>
        <taxon>Magnoliopsida</taxon>
        <taxon>Liliopsida</taxon>
        <taxon>Poales</taxon>
        <taxon>Poaceae</taxon>
        <taxon>PACMAD clade</taxon>
        <taxon>Arundinoideae</taxon>
        <taxon>Arundineae</taxon>
        <taxon>Arundo</taxon>
    </lineage>
</organism>
<evidence type="ECO:0000313" key="1">
    <source>
        <dbReference type="EMBL" id="JAE12339.1"/>
    </source>
</evidence>
<proteinExistence type="predicted"/>